<feature type="compositionally biased region" description="Polar residues" evidence="1">
    <location>
        <begin position="583"/>
        <end position="598"/>
    </location>
</feature>
<evidence type="ECO:0008006" key="3">
    <source>
        <dbReference type="Google" id="ProtNLM"/>
    </source>
</evidence>
<sequence>MNDLVRKVLFSSYPSSGPSLPCTSESLGVKANRRKKRAKDETSVLMALDPNRDKPSKRTPMHHSLRLKVHDTLATLGSPAVSRKPSITSEGEMLLSLSSLSLNRMAKERRGNVTSSGLLESSRDYEEVTKLKNHSFRGVPSCRTNNDASICKQYCVSTDPSLKKAKRKKPSDGTEKRLNHCSLGNFPAMSQAQKKGKPVPLEGGVLAFVDKTSRSKFFLLPHRYPRGSSKTNDDSTKILLKGLGTFVEESAEKGFASKKGKAHAHLEDGGKSSEIPLINGLVDFATENTISRRRNQKAARKNLPVQCDSSKPQYLRSLKPSRKAITNIHTPTPFSQSDQRKAATTIEATVFSDQHLLGIKIPSSDPLETISPIADSSPTWTQGRGLSDPHCVEVKDTAPDKVLRDTTIWPCSIKSPGVVENGNRRNHRIERLKVADKGTRFAEEKQDTGVMNKSLEAKRLNGKSSYNGRILQAERFDIPVLSNENSNPLSNREKIASSEINSRKEIVIGEVELDFAAAPKQNESVECISLASLNADEDTRDLASLGSATENYPRAESFHQRVMASGDFTCPCDQDAFIKSSSFRSQTDFDKQQSSPKGLQSRDIKNHISSDMDENYAPLSNGSPVRIERRSARCRVQTKRLGVFATPSELQGRMRKKRMLPSRASMSVSDSNNVEKSNGCGLSFAGPKQTVPEVKRERKGAGLTIPSRVCRLSRKNGPQKHLRVPIKDIKSAGFISSSSAVHKEPHLAADNVELSASPSPGTLSRQNRKTSVNHVGETFEAQLVSLRPPGRPLEGSLRNKTTMQDFNDGWDEARVCLLQRAHRSAEPTSQTFWHDIADSVGLKTAHECREKFFSLHEPPVPIRERKSKAASMDNNFEDDLFQSTPLRPHLRKAHVVDDTRCSRYANLSGMDLGSAIKFNKRCAEGTTSGEDDLIARHVDIRPKAGYKSYVQNMRRAIVRSRKDKGKRMKQTKSQALKGSRAIQETVYDHEVDMNARLTPGGTLRLRNQNDVTEADDFWEVAYGDDSDQEVDSFEG</sequence>
<dbReference type="AlphaFoldDB" id="A0A8J9S5T6"/>
<organism evidence="2">
    <name type="scientific">Phaeodactylum tricornutum</name>
    <name type="common">Diatom</name>
    <dbReference type="NCBI Taxonomy" id="2850"/>
    <lineage>
        <taxon>Eukaryota</taxon>
        <taxon>Sar</taxon>
        <taxon>Stramenopiles</taxon>
        <taxon>Ochrophyta</taxon>
        <taxon>Bacillariophyta</taxon>
        <taxon>Bacillariophyceae</taxon>
        <taxon>Bacillariophycidae</taxon>
        <taxon>Naviculales</taxon>
        <taxon>Phaeodactylaceae</taxon>
        <taxon>Phaeodactylum</taxon>
    </lineage>
</organism>
<feature type="region of interest" description="Disordered" evidence="1">
    <location>
        <begin position="162"/>
        <end position="182"/>
    </location>
</feature>
<feature type="region of interest" description="Disordered" evidence="1">
    <location>
        <begin position="583"/>
        <end position="602"/>
    </location>
</feature>
<name>A0A8J9S5T6_PHATR</name>
<evidence type="ECO:0000256" key="1">
    <source>
        <dbReference type="SAM" id="MobiDB-lite"/>
    </source>
</evidence>
<gene>
    <name evidence="2" type="ORF">PTTT1_LOCUS24579</name>
</gene>
<feature type="region of interest" description="Disordered" evidence="1">
    <location>
        <begin position="650"/>
        <end position="698"/>
    </location>
</feature>
<evidence type="ECO:0000313" key="2">
    <source>
        <dbReference type="EMBL" id="CAG9284002.1"/>
    </source>
</evidence>
<dbReference type="EMBL" id="OU594943">
    <property type="protein sequence ID" value="CAG9284002.1"/>
    <property type="molecule type" value="Genomic_DNA"/>
</dbReference>
<proteinExistence type="predicted"/>
<protein>
    <recommendedName>
        <fullName evidence="3">Myb-like domain-containing protein</fullName>
    </recommendedName>
</protein>
<feature type="compositionally biased region" description="Polar residues" evidence="1">
    <location>
        <begin position="664"/>
        <end position="676"/>
    </location>
</feature>
<reference evidence="2" key="1">
    <citation type="submission" date="2022-02" db="EMBL/GenBank/DDBJ databases">
        <authorList>
            <person name="Giguere J D."/>
        </authorList>
    </citation>
    <scope>NUCLEOTIDE SEQUENCE</scope>
    <source>
        <strain evidence="2">CCAP 1055/1</strain>
    </source>
</reference>
<dbReference type="Proteomes" id="UP000836788">
    <property type="component" value="Chromosome 2"/>
</dbReference>
<accession>A0A8J9S5T6</accession>
<dbReference type="Gene3D" id="1.10.10.60">
    <property type="entry name" value="Homeodomain-like"/>
    <property type="match status" value="1"/>
</dbReference>